<dbReference type="SUPFAM" id="SSF50891">
    <property type="entry name" value="Cyclophilin-like"/>
    <property type="match status" value="1"/>
</dbReference>
<dbReference type="GO" id="GO:0003755">
    <property type="term" value="F:peptidyl-prolyl cis-trans isomerase activity"/>
    <property type="evidence" value="ECO:0007669"/>
    <property type="project" value="UniProtKB-UniRule"/>
</dbReference>
<evidence type="ECO:0000256" key="1">
    <source>
        <dbReference type="RuleBase" id="RU363019"/>
    </source>
</evidence>
<keyword evidence="5" id="KW-1185">Reference proteome</keyword>
<dbReference type="PRINTS" id="PR00153">
    <property type="entry name" value="CSAPPISMRASE"/>
</dbReference>
<dbReference type="PANTHER" id="PTHR11071:SF490">
    <property type="entry name" value="PEPTIDYL-PROLYL CIS-TRANS ISOMERASE A"/>
    <property type="match status" value="1"/>
</dbReference>
<dbReference type="InterPro" id="IPR002130">
    <property type="entry name" value="Cyclophilin-type_PPIase_dom"/>
</dbReference>
<dbReference type="GO" id="GO:0016018">
    <property type="term" value="F:cyclosporin A binding"/>
    <property type="evidence" value="ECO:0007669"/>
    <property type="project" value="TreeGrafter"/>
</dbReference>
<organism evidence="4 5">
    <name type="scientific">Gulo gulo</name>
    <name type="common">Wolverine</name>
    <name type="synonym">Gluton</name>
    <dbReference type="NCBI Taxonomy" id="48420"/>
    <lineage>
        <taxon>Eukaryota</taxon>
        <taxon>Metazoa</taxon>
        <taxon>Chordata</taxon>
        <taxon>Craniata</taxon>
        <taxon>Vertebrata</taxon>
        <taxon>Euteleostomi</taxon>
        <taxon>Mammalia</taxon>
        <taxon>Eutheria</taxon>
        <taxon>Laurasiatheria</taxon>
        <taxon>Carnivora</taxon>
        <taxon>Caniformia</taxon>
        <taxon>Musteloidea</taxon>
        <taxon>Mustelidae</taxon>
        <taxon>Guloninae</taxon>
        <taxon>Gulo</taxon>
    </lineage>
</organism>
<accession>A0A9X9M1C9</accession>
<dbReference type="EMBL" id="CYRY02036243">
    <property type="protein sequence ID" value="VCX16305.1"/>
    <property type="molecule type" value="Genomic_DNA"/>
</dbReference>
<evidence type="ECO:0000313" key="4">
    <source>
        <dbReference type="EMBL" id="VCX16305.1"/>
    </source>
</evidence>
<dbReference type="PANTHER" id="PTHR11071">
    <property type="entry name" value="PEPTIDYL-PROLYL CIS-TRANS ISOMERASE"/>
    <property type="match status" value="1"/>
</dbReference>
<keyword evidence="1" id="KW-0697">Rotamase</keyword>
<dbReference type="Gene3D" id="2.40.100.10">
    <property type="entry name" value="Cyclophilin-like"/>
    <property type="match status" value="1"/>
</dbReference>
<evidence type="ECO:0000256" key="2">
    <source>
        <dbReference type="SAM" id="MobiDB-lite"/>
    </source>
</evidence>
<feature type="domain" description="PPIase cyclophilin-type" evidence="3">
    <location>
        <begin position="1"/>
        <end position="57"/>
    </location>
</feature>
<reference evidence="4 5" key="1">
    <citation type="submission" date="2018-10" db="EMBL/GenBank/DDBJ databases">
        <authorList>
            <person name="Ekblom R."/>
            <person name="Jareborg N."/>
        </authorList>
    </citation>
    <scope>NUCLEOTIDE SEQUENCE [LARGE SCALE GENOMIC DNA]</scope>
    <source>
        <tissue evidence="4">Muscle</tissue>
    </source>
</reference>
<dbReference type="EC" id="5.2.1.8" evidence="1"/>
<comment type="similarity">
    <text evidence="1">Belongs to the cyclophilin-type PPIase family.</text>
</comment>
<gene>
    <name evidence="4" type="ORF">BN2614_LOCUS1</name>
</gene>
<keyword evidence="1" id="KW-0413">Isomerase</keyword>
<sequence>MNGSQLFICTTKPEWLDGKQVVFGKASEDRNIVGSMEHSGSRNGKNSKKITIADCGQI</sequence>
<dbReference type="Proteomes" id="UP000269945">
    <property type="component" value="Unassembled WGS sequence"/>
</dbReference>
<comment type="function">
    <text evidence="1">PPIases accelerate the folding of proteins. It catalyzes the cis-trans isomerization of proline imidic peptide bonds in oligopeptides.</text>
</comment>
<proteinExistence type="inferred from homology"/>
<comment type="caution">
    <text evidence="4">The sequence shown here is derived from an EMBL/GenBank/DDBJ whole genome shotgun (WGS) entry which is preliminary data.</text>
</comment>
<dbReference type="PROSITE" id="PS50072">
    <property type="entry name" value="CSA_PPIASE_2"/>
    <property type="match status" value="1"/>
</dbReference>
<dbReference type="InterPro" id="IPR029000">
    <property type="entry name" value="Cyclophilin-like_dom_sf"/>
</dbReference>
<protein>
    <recommendedName>
        <fullName evidence="1">Peptidyl-prolyl cis-trans isomerase</fullName>
        <shortName evidence="1">PPIase</shortName>
        <ecNumber evidence="1">5.2.1.8</ecNumber>
    </recommendedName>
</protein>
<dbReference type="GO" id="GO:0006457">
    <property type="term" value="P:protein folding"/>
    <property type="evidence" value="ECO:0007669"/>
    <property type="project" value="TreeGrafter"/>
</dbReference>
<dbReference type="GO" id="GO:0005737">
    <property type="term" value="C:cytoplasm"/>
    <property type="evidence" value="ECO:0007669"/>
    <property type="project" value="TreeGrafter"/>
</dbReference>
<feature type="region of interest" description="Disordered" evidence="2">
    <location>
        <begin position="34"/>
        <end position="58"/>
    </location>
</feature>
<evidence type="ECO:0000313" key="5">
    <source>
        <dbReference type="Proteomes" id="UP000269945"/>
    </source>
</evidence>
<name>A0A9X9M1C9_GULGU</name>
<dbReference type="AlphaFoldDB" id="A0A9X9M1C9"/>
<comment type="catalytic activity">
    <reaction evidence="1">
        <text>[protein]-peptidylproline (omega=180) = [protein]-peptidylproline (omega=0)</text>
        <dbReference type="Rhea" id="RHEA:16237"/>
        <dbReference type="Rhea" id="RHEA-COMP:10747"/>
        <dbReference type="Rhea" id="RHEA-COMP:10748"/>
        <dbReference type="ChEBI" id="CHEBI:83833"/>
        <dbReference type="ChEBI" id="CHEBI:83834"/>
        <dbReference type="EC" id="5.2.1.8"/>
    </reaction>
</comment>
<evidence type="ECO:0000259" key="3">
    <source>
        <dbReference type="PROSITE" id="PS50072"/>
    </source>
</evidence>
<dbReference type="Pfam" id="PF00160">
    <property type="entry name" value="Pro_isomerase"/>
    <property type="match status" value="1"/>
</dbReference>